<dbReference type="EnsemblMetazoa" id="GBRI015074-RA">
    <property type="protein sequence ID" value="GBRI015074-PA"/>
    <property type="gene ID" value="GBRI015074"/>
</dbReference>
<evidence type="ECO:0000259" key="4">
    <source>
        <dbReference type="PROSITE" id="PS50102"/>
    </source>
</evidence>
<reference evidence="5" key="2">
    <citation type="submission" date="2020-05" db="UniProtKB">
        <authorList>
            <consortium name="EnsemblMetazoa"/>
        </authorList>
    </citation>
    <scope>IDENTIFICATION</scope>
    <source>
        <strain evidence="5">IAEA</strain>
    </source>
</reference>
<feature type="compositionally biased region" description="Polar residues" evidence="3">
    <location>
        <begin position="531"/>
        <end position="544"/>
    </location>
</feature>
<name>A0A1A9WD11_9MUSC</name>
<feature type="compositionally biased region" description="Low complexity" evidence="3">
    <location>
        <begin position="351"/>
        <end position="361"/>
    </location>
</feature>
<dbReference type="PROSITE" id="PS50102">
    <property type="entry name" value="RRM"/>
    <property type="match status" value="1"/>
</dbReference>
<dbReference type="AlphaFoldDB" id="A0A1A9WD11"/>
<dbReference type="FunFam" id="3.30.70.330:FF:000431">
    <property type="entry name" value="Heterogeneous nuclear ribonucleoprotein C"/>
    <property type="match status" value="1"/>
</dbReference>
<feature type="compositionally biased region" description="Polar residues" evidence="3">
    <location>
        <begin position="371"/>
        <end position="380"/>
    </location>
</feature>
<protein>
    <recommendedName>
        <fullName evidence="4">RRM domain-containing protein</fullName>
    </recommendedName>
</protein>
<dbReference type="Gene3D" id="3.30.70.330">
    <property type="match status" value="1"/>
</dbReference>
<dbReference type="InterPro" id="IPR035979">
    <property type="entry name" value="RBD_domain_sf"/>
</dbReference>
<dbReference type="GO" id="GO:0003723">
    <property type="term" value="F:RNA binding"/>
    <property type="evidence" value="ECO:0007669"/>
    <property type="project" value="UniProtKB-UniRule"/>
</dbReference>
<sequence>MKMSKLSNQTNSQDPQAVNSRIFVGNLNTFQCSKTDVERMFQIYGRLAGISMHKGYAFVQFTNPFDARNACLGEDGKTILSQTLDVNMVAEPKPHQIGRKRQNVNKTGNDWDYFYDSYCSSAMTYSNGMRPKKRKRLMSNSSRMVSLSDAVNSGNLNAAVAAAAVAQQQQQQLHQQQQQHHQHQQQTQQQQQVAAVAMAAMANLLPQQQLLLHQQSLLSNANGAITSAAAAACNGATTTPHHTNLGIYLQQQQQQQHLKQQQAAAAAVAVAAQYAAATNGSLQLKMSSPLINGSLTNQPSSNSSSLVSTHNAGNSVADQQAILANQPHLLQHQQPQPSNIMQPLALSLSPQHQTQQQQQQKQHTHTKQQQVHLLQSQNHHQSSLPTLSSSSSQLQIQAVLQQQHEQLTINQQWGPFKVYSNPDTLICGNCRECFNELAELLDHKRSYCKLRFTCKCQDLTINATNPPSGAKLLCAMCKDAFINPWDLMVHAQAAHMVNIYELSNEPSNNNELSGDSNRNRNNSNVDIDSNLTVNKSSNANDLTCSNIKNSSNKNNNNNNNNRNNNNSSSNNNYNNNNNNDNDSNNNNNTKNHNNGIQLSLVKPAPAPSPVIPEAIAISNSTAPYIRNKTELSSAKPTATTTTTITQSSILDNINRTDASIMLNNDNGNSCNNSLVGDGSISDSEANLSMELKFGICNSPNGSVSVKEDTHRDDGSLDGGMSYSSQTHHSDDVKMLNNNGSLSSGGSSPALDTDETIAQPQKACIVRTLSIETTTAGTSSVPPAAIGLIPNSLALSLTNGTTAKAAAAPQ</sequence>
<dbReference type="PANTHER" id="PTHR13968">
    <property type="entry name" value="HETEROGENEOUS NUCLEAR RIBONUCLEOPROTEIN"/>
    <property type="match status" value="1"/>
</dbReference>
<reference evidence="6" key="1">
    <citation type="submission" date="2014-03" db="EMBL/GenBank/DDBJ databases">
        <authorList>
            <person name="Aksoy S."/>
            <person name="Warren W."/>
            <person name="Wilson R.K."/>
        </authorList>
    </citation>
    <scope>NUCLEOTIDE SEQUENCE [LARGE SCALE GENOMIC DNA]</scope>
    <source>
        <strain evidence="6">IAEA</strain>
    </source>
</reference>
<evidence type="ECO:0000313" key="6">
    <source>
        <dbReference type="Proteomes" id="UP000091820"/>
    </source>
</evidence>
<dbReference type="InterPro" id="IPR000504">
    <property type="entry name" value="RRM_dom"/>
</dbReference>
<evidence type="ECO:0000313" key="5">
    <source>
        <dbReference type="EnsemblMetazoa" id="GBRI015074-PA"/>
    </source>
</evidence>
<keyword evidence="1 2" id="KW-0694">RNA-binding</keyword>
<proteinExistence type="predicted"/>
<keyword evidence="6" id="KW-1185">Reference proteome</keyword>
<dbReference type="InterPro" id="IPR013087">
    <property type="entry name" value="Znf_C2H2_type"/>
</dbReference>
<dbReference type="Proteomes" id="UP000091820">
    <property type="component" value="Unassembled WGS sequence"/>
</dbReference>
<dbReference type="SUPFAM" id="SSF54928">
    <property type="entry name" value="RNA-binding domain, RBD"/>
    <property type="match status" value="1"/>
</dbReference>
<dbReference type="Pfam" id="PF00076">
    <property type="entry name" value="RRM_1"/>
    <property type="match status" value="1"/>
</dbReference>
<feature type="region of interest" description="Disordered" evidence="3">
    <location>
        <begin position="348"/>
        <end position="388"/>
    </location>
</feature>
<dbReference type="SMART" id="SM00360">
    <property type="entry name" value="RRM"/>
    <property type="match status" value="1"/>
</dbReference>
<dbReference type="PANTHER" id="PTHR13968:SF26">
    <property type="entry name" value="RRM DOMAIN-CONTAINING PROTEIN"/>
    <property type="match status" value="1"/>
</dbReference>
<accession>A0A1A9WD11</accession>
<feature type="region of interest" description="Disordered" evidence="3">
    <location>
        <begin position="701"/>
        <end position="752"/>
    </location>
</feature>
<dbReference type="InterPro" id="IPR012677">
    <property type="entry name" value="Nucleotide-bd_a/b_plait_sf"/>
</dbReference>
<evidence type="ECO:0000256" key="2">
    <source>
        <dbReference type="PROSITE-ProRule" id="PRU00176"/>
    </source>
</evidence>
<evidence type="ECO:0000256" key="1">
    <source>
        <dbReference type="ARBA" id="ARBA00022884"/>
    </source>
</evidence>
<feature type="compositionally biased region" description="Low complexity" evidence="3">
    <location>
        <begin position="545"/>
        <end position="594"/>
    </location>
</feature>
<feature type="compositionally biased region" description="Low complexity" evidence="3">
    <location>
        <begin position="735"/>
        <end position="747"/>
    </location>
</feature>
<dbReference type="PROSITE" id="PS00028">
    <property type="entry name" value="ZINC_FINGER_C2H2_1"/>
    <property type="match status" value="1"/>
</dbReference>
<dbReference type="InterPro" id="IPR051186">
    <property type="entry name" value="RRM_HNRPC/RALY_subfam"/>
</dbReference>
<organism evidence="5 6">
    <name type="scientific">Glossina brevipalpis</name>
    <dbReference type="NCBI Taxonomy" id="37001"/>
    <lineage>
        <taxon>Eukaryota</taxon>
        <taxon>Metazoa</taxon>
        <taxon>Ecdysozoa</taxon>
        <taxon>Arthropoda</taxon>
        <taxon>Hexapoda</taxon>
        <taxon>Insecta</taxon>
        <taxon>Pterygota</taxon>
        <taxon>Neoptera</taxon>
        <taxon>Endopterygota</taxon>
        <taxon>Diptera</taxon>
        <taxon>Brachycera</taxon>
        <taxon>Muscomorpha</taxon>
        <taxon>Hippoboscoidea</taxon>
        <taxon>Glossinidae</taxon>
        <taxon>Glossina</taxon>
    </lineage>
</organism>
<feature type="domain" description="RRM" evidence="4">
    <location>
        <begin position="20"/>
        <end position="91"/>
    </location>
</feature>
<dbReference type="VEuPathDB" id="VectorBase:GBRI015074"/>
<evidence type="ECO:0000256" key="3">
    <source>
        <dbReference type="SAM" id="MobiDB-lite"/>
    </source>
</evidence>
<feature type="region of interest" description="Disordered" evidence="3">
    <location>
        <begin position="506"/>
        <end position="604"/>
    </location>
</feature>
<dbReference type="GO" id="GO:0005634">
    <property type="term" value="C:nucleus"/>
    <property type="evidence" value="ECO:0007669"/>
    <property type="project" value="TreeGrafter"/>
</dbReference>
<feature type="compositionally biased region" description="Basic and acidic residues" evidence="3">
    <location>
        <begin position="705"/>
        <end position="714"/>
    </location>
</feature>
<dbReference type="CDD" id="cd12341">
    <property type="entry name" value="RRM_hnRNPC_like"/>
    <property type="match status" value="1"/>
</dbReference>
<feature type="compositionally biased region" description="Low complexity" evidence="3">
    <location>
        <begin position="506"/>
        <end position="530"/>
    </location>
</feature>
<dbReference type="STRING" id="37001.A0A1A9WD11"/>